<dbReference type="InterPro" id="IPR029470">
    <property type="entry name" value="PDDEXK_4"/>
</dbReference>
<proteinExistence type="predicted"/>
<evidence type="ECO:0000313" key="2">
    <source>
        <dbReference type="Proteomes" id="UP001501844"/>
    </source>
</evidence>
<comment type="caution">
    <text evidence="1">The sequence shown here is derived from an EMBL/GenBank/DDBJ whole genome shotgun (WGS) entry which is preliminary data.</text>
</comment>
<name>A0ABP8F5Q2_9BACT</name>
<dbReference type="Proteomes" id="UP001501844">
    <property type="component" value="Unassembled WGS sequence"/>
</dbReference>
<sequence length="399" mass="45421">MVTTENLNHLLGHSKTIISHQRELKAARGETFNVFSVLSLERRENKTHSAFLAELLNPKGTHLKGSIFLKLFLKVIGDKDLDTSNAQVKVEHHIGTINDVAKTGGRIDIYICDKKGYSISIENKIDAGDQNAQVERYCNFKKGTNKVYYLTLKGTEPSSSSCGELKSGQDFQVISYKEQVHEWMTACLKESVDHPILRETIKQYKILIQKLTSIMDKSHQNKLNDLMLTHIREAAYISENFAKVSGAIKEKLRQAVITKLKEVLDPKYVVYPGHPADKYYSQIWIKYDGLEKSNMFFGVESFSGQGHKGGALFLGVYSLNGKKNEYTIKSERFTNNWYNLSEIPNYEQFSMNLANPETLQKLHSDSAFKEELVNHIVSEVEAYLQLNDKPLHDFLTSVK</sequence>
<dbReference type="Pfam" id="PF14281">
    <property type="entry name" value="PDDEXK_4"/>
    <property type="match status" value="1"/>
</dbReference>
<reference evidence="2" key="1">
    <citation type="journal article" date="2019" name="Int. J. Syst. Evol. Microbiol.">
        <title>The Global Catalogue of Microorganisms (GCM) 10K type strain sequencing project: providing services to taxonomists for standard genome sequencing and annotation.</title>
        <authorList>
            <consortium name="The Broad Institute Genomics Platform"/>
            <consortium name="The Broad Institute Genome Sequencing Center for Infectious Disease"/>
            <person name="Wu L."/>
            <person name="Ma J."/>
        </authorList>
    </citation>
    <scope>NUCLEOTIDE SEQUENCE [LARGE SCALE GENOMIC DNA]</scope>
    <source>
        <strain evidence="2">JCM 17917</strain>
    </source>
</reference>
<gene>
    <name evidence="1" type="ORF">GCM10023183_01940</name>
</gene>
<dbReference type="RefSeq" id="WP_345161418.1">
    <property type="nucleotide sequence ID" value="NZ_BAABGX010000001.1"/>
</dbReference>
<organism evidence="1 2">
    <name type="scientific">Nibribacter koreensis</name>
    <dbReference type="NCBI Taxonomy" id="1084519"/>
    <lineage>
        <taxon>Bacteria</taxon>
        <taxon>Pseudomonadati</taxon>
        <taxon>Bacteroidota</taxon>
        <taxon>Cytophagia</taxon>
        <taxon>Cytophagales</taxon>
        <taxon>Hymenobacteraceae</taxon>
        <taxon>Nibribacter</taxon>
    </lineage>
</organism>
<protein>
    <recommendedName>
        <fullName evidence="3">PD-(D/E)XK nuclease superfamily protein</fullName>
    </recommendedName>
</protein>
<accession>A0ABP8F5Q2</accession>
<dbReference type="EMBL" id="BAABGX010000001">
    <property type="protein sequence ID" value="GAA4295784.1"/>
    <property type="molecule type" value="Genomic_DNA"/>
</dbReference>
<evidence type="ECO:0008006" key="3">
    <source>
        <dbReference type="Google" id="ProtNLM"/>
    </source>
</evidence>
<evidence type="ECO:0000313" key="1">
    <source>
        <dbReference type="EMBL" id="GAA4295784.1"/>
    </source>
</evidence>
<keyword evidence="2" id="KW-1185">Reference proteome</keyword>